<dbReference type="GO" id="GO:0005886">
    <property type="term" value="C:plasma membrane"/>
    <property type="evidence" value="ECO:0007669"/>
    <property type="project" value="UniProtKB-SubCell"/>
</dbReference>
<evidence type="ECO:0000313" key="9">
    <source>
        <dbReference type="Proteomes" id="UP000000343"/>
    </source>
</evidence>
<dbReference type="Gene3D" id="1.10.8.540">
    <property type="entry name" value="FHIPEP family, domain 3"/>
    <property type="match status" value="1"/>
</dbReference>
<dbReference type="InterPro" id="IPR042196">
    <property type="entry name" value="FHIPEP_4"/>
</dbReference>
<keyword evidence="9" id="KW-1185">Reference proteome</keyword>
<dbReference type="PANTHER" id="PTHR30161">
    <property type="entry name" value="FLAGELLAR EXPORT PROTEIN, MEMBRANE FLHA SUBUNIT-RELATED"/>
    <property type="match status" value="1"/>
</dbReference>
<name>E8X628_GRATM</name>
<dbReference type="GO" id="GO:0009306">
    <property type="term" value="P:protein secretion"/>
    <property type="evidence" value="ECO:0007669"/>
    <property type="project" value="InterPro"/>
</dbReference>
<dbReference type="Proteomes" id="UP000000343">
    <property type="component" value="Plasmid pACIX901"/>
</dbReference>
<evidence type="ECO:0000256" key="1">
    <source>
        <dbReference type="ARBA" id="ARBA00004651"/>
    </source>
</evidence>
<evidence type="ECO:0000256" key="2">
    <source>
        <dbReference type="ARBA" id="ARBA00008835"/>
    </source>
</evidence>
<dbReference type="InterPro" id="IPR006301">
    <property type="entry name" value="FlhA"/>
</dbReference>
<dbReference type="InterPro" id="IPR001712">
    <property type="entry name" value="T3SS_FHIPEP"/>
</dbReference>
<reference evidence="9" key="1">
    <citation type="submission" date="2011-01" db="EMBL/GenBank/DDBJ databases">
        <title>Complete sequence of plasmid1 of Acidobacterium sp. MP5ACTX9.</title>
        <authorList>
            <consortium name="US DOE Joint Genome Institute"/>
            <person name="Lucas S."/>
            <person name="Copeland A."/>
            <person name="Lapidus A."/>
            <person name="Cheng J.-F."/>
            <person name="Goodwin L."/>
            <person name="Pitluck S."/>
            <person name="Teshima H."/>
            <person name="Detter J.C."/>
            <person name="Han C."/>
            <person name="Tapia R."/>
            <person name="Land M."/>
            <person name="Hauser L."/>
            <person name="Kyrpides N."/>
            <person name="Ivanova N."/>
            <person name="Ovchinnikova G."/>
            <person name="Pagani I."/>
            <person name="Rawat S.R."/>
            <person name="Mannisto M."/>
            <person name="Haggblom M.M."/>
            <person name="Woyke T."/>
        </authorList>
    </citation>
    <scope>NUCLEOTIDE SEQUENCE [LARGE SCALE GENOMIC DNA]</scope>
    <source>
        <strain evidence="9">MP5ACTX9</strain>
        <plasmid evidence="9">Plasmid pACIX901</plasmid>
    </source>
</reference>
<dbReference type="InterPro" id="IPR042194">
    <property type="entry name" value="FHIPEP_1"/>
</dbReference>
<dbReference type="PRINTS" id="PR00949">
    <property type="entry name" value="TYPE3IMAPROT"/>
</dbReference>
<proteinExistence type="inferred from homology"/>
<dbReference type="EMBL" id="CP002481">
    <property type="protein sequence ID" value="ADW70912.1"/>
    <property type="molecule type" value="Genomic_DNA"/>
</dbReference>
<keyword evidence="7" id="KW-0653">Protein transport</keyword>
<gene>
    <name evidence="7" type="primary">flhA</name>
    <name evidence="8" type="ordered locus">AciX9_4132</name>
</gene>
<dbReference type="Pfam" id="PF00771">
    <property type="entry name" value="FHIPEP"/>
    <property type="match status" value="1"/>
</dbReference>
<evidence type="ECO:0000313" key="8">
    <source>
        <dbReference type="EMBL" id="ADW70912.1"/>
    </source>
</evidence>
<keyword evidence="4 7" id="KW-0812">Transmembrane</keyword>
<evidence type="ECO:0000256" key="4">
    <source>
        <dbReference type="ARBA" id="ARBA00022692"/>
    </source>
</evidence>
<organism evidence="9">
    <name type="scientific">Granulicella tundricola (strain ATCC BAA-1859 / DSM 23138 / MP5ACTX9)</name>
    <dbReference type="NCBI Taxonomy" id="1198114"/>
    <lineage>
        <taxon>Bacteria</taxon>
        <taxon>Pseudomonadati</taxon>
        <taxon>Acidobacteriota</taxon>
        <taxon>Terriglobia</taxon>
        <taxon>Terriglobales</taxon>
        <taxon>Acidobacteriaceae</taxon>
        <taxon>Granulicella</taxon>
    </lineage>
</organism>
<dbReference type="GO" id="GO:0044780">
    <property type="term" value="P:bacterial-type flagellum assembly"/>
    <property type="evidence" value="ECO:0007669"/>
    <property type="project" value="InterPro"/>
</dbReference>
<geneLocation type="plasmid" evidence="8 9">
    <name>pACIX901</name>
</geneLocation>
<comment type="caution">
    <text evidence="7">Lacks conserved residue(s) required for the propagation of feature annotation.</text>
</comment>
<protein>
    <recommendedName>
        <fullName evidence="7">Flagellar biosynthesis protein FlhA</fullName>
    </recommendedName>
</protein>
<feature type="transmembrane region" description="Helical" evidence="7">
    <location>
        <begin position="303"/>
        <end position="336"/>
    </location>
</feature>
<dbReference type="Gene3D" id="3.40.30.60">
    <property type="entry name" value="FHIPEP family, domain 1"/>
    <property type="match status" value="1"/>
</dbReference>
<dbReference type="Gene3D" id="3.40.50.12790">
    <property type="entry name" value="FHIPEP family, domain 4"/>
    <property type="match status" value="1"/>
</dbReference>
<dbReference type="NCBIfam" id="TIGR01398">
    <property type="entry name" value="FlhA"/>
    <property type="match status" value="1"/>
</dbReference>
<accession>E8X628</accession>
<dbReference type="PIRSF" id="PIRSF005419">
    <property type="entry name" value="FlhA"/>
    <property type="match status" value="1"/>
</dbReference>
<feature type="transmembrane region" description="Helical" evidence="7">
    <location>
        <begin position="261"/>
        <end position="283"/>
    </location>
</feature>
<evidence type="ECO:0000256" key="3">
    <source>
        <dbReference type="ARBA" id="ARBA00022475"/>
    </source>
</evidence>
<evidence type="ECO:0000256" key="6">
    <source>
        <dbReference type="ARBA" id="ARBA00023136"/>
    </source>
</evidence>
<dbReference type="OrthoDB" id="9759185at2"/>
<dbReference type="InterPro" id="IPR042193">
    <property type="entry name" value="FHIPEP_3"/>
</dbReference>
<dbReference type="AlphaFoldDB" id="E8X628"/>
<keyword evidence="8" id="KW-0966">Cell projection</keyword>
<keyword evidence="8" id="KW-0969">Cilium</keyword>
<keyword evidence="7" id="KW-1006">Bacterial flagellum protein export</keyword>
<keyword evidence="8" id="KW-0282">Flagellum</keyword>
<keyword evidence="8" id="KW-0614">Plasmid</keyword>
<dbReference type="PANTHER" id="PTHR30161:SF1">
    <property type="entry name" value="FLAGELLAR BIOSYNTHESIS PROTEIN FLHA-RELATED"/>
    <property type="match status" value="1"/>
</dbReference>
<dbReference type="HOGENOM" id="CLU_015346_3_0_0"/>
<evidence type="ECO:0000256" key="5">
    <source>
        <dbReference type="ARBA" id="ARBA00022989"/>
    </source>
</evidence>
<feature type="transmembrane region" description="Helical" evidence="7">
    <location>
        <begin position="128"/>
        <end position="151"/>
    </location>
</feature>
<sequence length="711" mass="76316">MSQAMSPAINVSTIPSGKQSNGLLKMLSSSGEWVVPIAAVAMVFVMLVPLPSFLLDLMLTVSITASVLVLLTAVQILKPVEFSVFPSLLLLLTLLRLSLDLASTRRILLHGNEGASAAGKVIEAFGQFVVGGNYIVGFVLFLALIAIQYLVVSHGAVRTAEVTARFTLDAMPGKQMAIDADLNAGLITEQQARKRREGVSREAEFCGAMDGAARFSQRDSLATILIMAINIIAGFLIGVFQQGIPFQEALKTYTILTVGDGLVSILPSLLVSVAGGIVVTRAASKESLGVNVRKQILNSPRLLWIGGGVLGALGLIPGLPKLAFFPVAGAMMFAAYKMKVEKPFEELESVEVSSPTAAKVGTAASAAEAMDSVLKLDELMLEVGVGLVPLVDAKQGGQLLSRVKALRKSLAQQLGFLVPSIHITDNLSLREGEYVVHLRGVEIARWELRRGFLLAISSDTGVPNLPGEETREPAFDVPAKWISRELQAQAIAAGYAVVDSTSVLAAHLAELIKRNAYELLTRSETKRLIDRLNDSHPKLIEELVPKLMSLGEVQKVLQQLLREQVSIRDLGTILESMVDTATTNKNQVALVEAARQAMGRALIRPLLDPRGELRVVTLDSSIEEECARAANMQAGQLSSSALQINVARRVLDSLRATFGDSIGDAPPVLLCSSPGRFYLRRLLEPFIPKVVVISPSEIPPMTLVQSLGVVR</sequence>
<keyword evidence="6 7" id="KW-0472">Membrane</keyword>
<feature type="transmembrane region" description="Helical" evidence="7">
    <location>
        <begin position="33"/>
        <end position="50"/>
    </location>
</feature>
<keyword evidence="7" id="KW-1005">Bacterial flagellum biogenesis</keyword>
<keyword evidence="7" id="KW-0813">Transport</keyword>
<comment type="subcellular location">
    <subcellularLocation>
        <location evidence="1 7">Cell membrane</location>
        <topology evidence="1 7">Multi-pass membrane protein</topology>
    </subcellularLocation>
</comment>
<dbReference type="KEGG" id="acm:AciX9_4132"/>
<evidence type="ECO:0000256" key="7">
    <source>
        <dbReference type="RuleBase" id="RU364093"/>
    </source>
</evidence>
<dbReference type="RefSeq" id="WP_013572824.1">
    <property type="nucleotide sequence ID" value="NC_015057.1"/>
</dbReference>
<keyword evidence="3 7" id="KW-1003">Cell membrane</keyword>
<comment type="similarity">
    <text evidence="2 7">Belongs to the FHIPEP (flagella/HR/invasion proteins export pore) family.</text>
</comment>
<comment type="function">
    <text evidence="7">Required for formation of the rod structure of the flagellar apparatus. Together with FliI and FliH, may constitute the export apparatus of flagellin.</text>
</comment>
<keyword evidence="5 7" id="KW-1133">Transmembrane helix</keyword>
<feature type="transmembrane region" description="Helical" evidence="7">
    <location>
        <begin position="57"/>
        <end position="76"/>
    </location>
</feature>
<feature type="transmembrane region" description="Helical" evidence="7">
    <location>
        <begin position="221"/>
        <end position="240"/>
    </location>
</feature>